<dbReference type="AlphaFoldDB" id="A0AAV9P8T5"/>
<feature type="compositionally biased region" description="Polar residues" evidence="1">
    <location>
        <begin position="551"/>
        <end position="571"/>
    </location>
</feature>
<dbReference type="RefSeq" id="XP_064658708.1">
    <property type="nucleotide sequence ID" value="XM_064802583.1"/>
</dbReference>
<dbReference type="GeneID" id="89926679"/>
<feature type="region of interest" description="Disordered" evidence="1">
    <location>
        <begin position="170"/>
        <end position="228"/>
    </location>
</feature>
<feature type="region of interest" description="Disordered" evidence="1">
    <location>
        <begin position="380"/>
        <end position="574"/>
    </location>
</feature>
<feature type="compositionally biased region" description="Polar residues" evidence="1">
    <location>
        <begin position="112"/>
        <end position="121"/>
    </location>
</feature>
<organism evidence="2 3">
    <name type="scientific">Saxophila tyrrhenica</name>
    <dbReference type="NCBI Taxonomy" id="1690608"/>
    <lineage>
        <taxon>Eukaryota</taxon>
        <taxon>Fungi</taxon>
        <taxon>Dikarya</taxon>
        <taxon>Ascomycota</taxon>
        <taxon>Pezizomycotina</taxon>
        <taxon>Dothideomycetes</taxon>
        <taxon>Dothideomycetidae</taxon>
        <taxon>Mycosphaerellales</taxon>
        <taxon>Extremaceae</taxon>
        <taxon>Saxophila</taxon>
    </lineage>
</organism>
<evidence type="ECO:0000256" key="1">
    <source>
        <dbReference type="SAM" id="MobiDB-lite"/>
    </source>
</evidence>
<feature type="compositionally biased region" description="Basic and acidic residues" evidence="1">
    <location>
        <begin position="1"/>
        <end position="10"/>
    </location>
</feature>
<feature type="region of interest" description="Disordered" evidence="1">
    <location>
        <begin position="614"/>
        <end position="638"/>
    </location>
</feature>
<protein>
    <submittedName>
        <fullName evidence="2">Uncharacterized protein</fullName>
    </submittedName>
</protein>
<feature type="region of interest" description="Disordered" evidence="1">
    <location>
        <begin position="65"/>
        <end position="154"/>
    </location>
</feature>
<sequence>MSPSDGDDHPNPLTRMVSPSPARDSLRSNLDVAEGTSTLKKKRSWMAGLRDAVSKSALHAKAAVDSFRGDQQKAESTAEPDHVAADAAFTGLCHQPEPKERLSHESEASKADSVSSVTSLRPQHGRQRSLASRIGTASLRQHLRNHSHAHSKRSSVYSIVANDEHDCSPAGPELFATTSSPPAGKPGAYKRHESVAKGVIGSIRGIRRKGTSDSLAPPLPDLDTPGVSQARRVPLPSSPIPIPALAPALDLDLGPSGFSVSPPRSFTNTRSAKGSTSVLPSGKGTFGPTIEDGSIQSRRRGPLGTGGQVRPRDLLQIDTGSFNFELPPGPPTPMPGTNLPLEIDGANGEMSQMFERSVTPPSAKERKWLRTMRSLDAMAEAYAAAPKDTEATSANSQSGGPSNDLASRTPKFSSGTATDSCSPTQPQPKNVQLCSTSSLEAMAEASTIAHRNDELELQRTVEAGRELPNSTPASPQRRNATSAETVHTLPSDMESLSRQRAYESPPRSHVPGTGEVDCMPVEDPFKDDKAVGSGPPSPDRSVTLPFRPKASQVSHDASATQVTRNARTSTTEEPEANKYVFTQTVPTSPATSLALQMELQRNYDMATRYEYAEQSKNVPLERESFEDEDPFENRASDDDTCMGAQELLTYGIILPNYSFDSLSGGEGMSPHGGPLASNLPAIGRHDENSSPPSSRSCNRYTAGASDAQYRFSVNNWLREPPTTHAPDDEQATPRRRGAIWSSESVSSNEERKTPEISPSTTNPDRTPSMGNRLEFDLKRSNRNMRYNALHQGSTAESVGARCLSGRSQHRFLIGCSEDADENDLQLSDFNTAYDVSTEALPGEAGKATEARMNNRDSVTESMMNAAHDYGQLRRRLEEVEDVFADPAGVSEDPFRSPEMTELGGVDPHDRWVAEASALVREVEGAGAESQLRDATDRCFGRASPAVTRLLEQTKLRFAAPESAESETTEQLESPVVRILSPTEAPPTSFPSETKRTRMVSDDTLDASLELYSRRSNVHQSHDSSAAEEVELED</sequence>
<feature type="compositionally biased region" description="Polar residues" evidence="1">
    <location>
        <begin position="264"/>
        <end position="279"/>
    </location>
</feature>
<feature type="region of interest" description="Disordered" evidence="1">
    <location>
        <begin position="717"/>
        <end position="771"/>
    </location>
</feature>
<keyword evidence="3" id="KW-1185">Reference proteome</keyword>
<feature type="region of interest" description="Disordered" evidence="1">
    <location>
        <begin position="1"/>
        <end position="43"/>
    </location>
</feature>
<feature type="region of interest" description="Disordered" evidence="1">
    <location>
        <begin position="264"/>
        <end position="311"/>
    </location>
</feature>
<evidence type="ECO:0000313" key="3">
    <source>
        <dbReference type="Proteomes" id="UP001337655"/>
    </source>
</evidence>
<feature type="compositionally biased region" description="Low complexity" evidence="1">
    <location>
        <begin position="689"/>
        <end position="699"/>
    </location>
</feature>
<feature type="compositionally biased region" description="Polar residues" evidence="1">
    <location>
        <begin position="756"/>
        <end position="769"/>
    </location>
</feature>
<gene>
    <name evidence="2" type="ORF">LTR77_005337</name>
</gene>
<feature type="region of interest" description="Disordered" evidence="1">
    <location>
        <begin position="668"/>
        <end position="700"/>
    </location>
</feature>
<name>A0AAV9P8T5_9PEZI</name>
<evidence type="ECO:0000313" key="2">
    <source>
        <dbReference type="EMBL" id="KAK5169362.1"/>
    </source>
</evidence>
<feature type="compositionally biased region" description="Basic residues" evidence="1">
    <location>
        <begin position="141"/>
        <end position="153"/>
    </location>
</feature>
<comment type="caution">
    <text evidence="2">The sequence shown here is derived from an EMBL/GenBank/DDBJ whole genome shotgun (WGS) entry which is preliminary data.</text>
</comment>
<feature type="compositionally biased region" description="Basic and acidic residues" evidence="1">
    <location>
        <begin position="96"/>
        <end position="110"/>
    </location>
</feature>
<reference evidence="2 3" key="1">
    <citation type="submission" date="2023-08" db="EMBL/GenBank/DDBJ databases">
        <title>Black Yeasts Isolated from many extreme environments.</title>
        <authorList>
            <person name="Coleine C."/>
            <person name="Stajich J.E."/>
            <person name="Selbmann L."/>
        </authorList>
    </citation>
    <scope>NUCLEOTIDE SEQUENCE [LARGE SCALE GENOMIC DNA]</scope>
    <source>
        <strain evidence="2 3">CCFEE 5935</strain>
    </source>
</reference>
<proteinExistence type="predicted"/>
<feature type="region of interest" description="Disordered" evidence="1">
    <location>
        <begin position="958"/>
        <end position="1033"/>
    </location>
</feature>
<feature type="compositionally biased region" description="Polar residues" evidence="1">
    <location>
        <begin position="468"/>
        <end position="485"/>
    </location>
</feature>
<feature type="compositionally biased region" description="Basic and acidic residues" evidence="1">
    <location>
        <begin position="450"/>
        <end position="465"/>
    </location>
</feature>
<feature type="compositionally biased region" description="Polar residues" evidence="1">
    <location>
        <begin position="391"/>
        <end position="439"/>
    </location>
</feature>
<dbReference type="Proteomes" id="UP001337655">
    <property type="component" value="Unassembled WGS sequence"/>
</dbReference>
<dbReference type="EMBL" id="JAVRRT010000008">
    <property type="protein sequence ID" value="KAK5169362.1"/>
    <property type="molecule type" value="Genomic_DNA"/>
</dbReference>
<accession>A0AAV9P8T5</accession>